<dbReference type="PANTHER" id="PTHR12628:SF13">
    <property type="entry name" value="HOMEOBOX PROTEIN HAT3.1"/>
    <property type="match status" value="1"/>
</dbReference>
<feature type="compositionally biased region" description="Basic and acidic residues" evidence="3">
    <location>
        <begin position="558"/>
        <end position="570"/>
    </location>
</feature>
<dbReference type="GO" id="GO:0045814">
    <property type="term" value="P:negative regulation of gene expression, epigenetic"/>
    <property type="evidence" value="ECO:0007669"/>
    <property type="project" value="TreeGrafter"/>
</dbReference>
<dbReference type="AlphaFoldDB" id="A0A8K0N3V7"/>
<comment type="subcellular location">
    <subcellularLocation>
        <location evidence="1">Nucleus</location>
    </subcellularLocation>
</comment>
<sequence>MSLLRNINFMKLINGQMSSPNCMSKTGKWNLDIGGITLFSDGVSLAVMLWALLVTATHLDFFFVNKIAFQIFCMDHLDVASPVGYRDHNNNDLCHGQNSRHQEQGLKSEGIENDTTEVGHADLDHVDSDKLATLVEHDKSIKPKSQKADMKHGAKKNSKKKLQKGKKASQSLRGKRYFLRSSLDGVRVLRSMSKGKSKTAAESVTPPVNPTTEGRKKRRKVKGASNDEFSLTRKRVRYLLTRINYEQSLIDAYSSEGWKGQSLEKLRPEKELERAKSEILRCKLKIRDSFQRLDSLLSEGRLQESLFDSDGQICSEDIFCAKCISKDLSVDNDIILCDGILHYIDSSFMRAVGHIPNQDILYFVQKVFPEAASIANSDKQYDLSNLPLDDSEDDNYDPDIPEVDTEDRMEESSSEEDHEEQSSSEESYFTDSSEDSGPSQKSKHYNHIGLSSDDSEDDDYDPEGPDPDKEIQKGGSGSDESDFTSDSDDFCAELSKIGGTDEVSASSLPNLKPLDPSGEGECESDRNENATKSEQPSMLEPDLSQKNALPVSGKRQRDRLDYKKLYDETYGKASSDSSDDEDWSDKSALKKGKKDDHVEETDVLPRARSKSIENYRSSGRAKRKAIAENIVTKSDLVQKQVLPAVSEDTPKKAYQQNLQSASLHHMQKHDDPREPDSNGNEATTSVQRRFDPVVTQNKKLIGHMLKKKNWKISRHKCDKDKLVKGERVRMELGVIILHDQIGKWFENARHSMRVSAKEANPVVVSTDEGTSSTKAKGNNDKPDKGVKNYASNGSKGKKSVGERNDEVGAGHHTSSGEKKDTQVSGEKKDTQENNRKKAIERELRKRRKSRWKVVESVNFGEATGQALSANS</sequence>
<dbReference type="OrthoDB" id="1903104at2759"/>
<organism evidence="4 5">
    <name type="scientific">Cocos nucifera</name>
    <name type="common">Coconut palm</name>
    <dbReference type="NCBI Taxonomy" id="13894"/>
    <lineage>
        <taxon>Eukaryota</taxon>
        <taxon>Viridiplantae</taxon>
        <taxon>Streptophyta</taxon>
        <taxon>Embryophyta</taxon>
        <taxon>Tracheophyta</taxon>
        <taxon>Spermatophyta</taxon>
        <taxon>Magnoliopsida</taxon>
        <taxon>Liliopsida</taxon>
        <taxon>Arecaceae</taxon>
        <taxon>Arecoideae</taxon>
        <taxon>Cocoseae</taxon>
        <taxon>Attaleinae</taxon>
        <taxon>Cocos</taxon>
    </lineage>
</organism>
<feature type="region of interest" description="Disordered" evidence="3">
    <location>
        <begin position="136"/>
        <end position="174"/>
    </location>
</feature>
<keyword evidence="5" id="KW-1185">Reference proteome</keyword>
<accession>A0A8K0N3V7</accession>
<keyword evidence="4" id="KW-0371">Homeobox</keyword>
<name>A0A8K0N3V7_COCNU</name>
<feature type="compositionally biased region" description="Basic residues" evidence="3">
    <location>
        <begin position="153"/>
        <end position="174"/>
    </location>
</feature>
<reference evidence="4" key="2">
    <citation type="submission" date="2019-07" db="EMBL/GenBank/DDBJ databases">
        <authorList>
            <person name="Yang Y."/>
            <person name="Bocs S."/>
            <person name="Baudouin L."/>
        </authorList>
    </citation>
    <scope>NUCLEOTIDE SEQUENCE</scope>
    <source>
        <tissue evidence="4">Spear leaf of Hainan Tall coconut</tissue>
    </source>
</reference>
<feature type="compositionally biased region" description="Basic and acidic residues" evidence="3">
    <location>
        <begin position="799"/>
        <end position="843"/>
    </location>
</feature>
<feature type="region of interest" description="Disordered" evidence="3">
    <location>
        <begin position="192"/>
        <end position="226"/>
    </location>
</feature>
<gene>
    <name evidence="4" type="ORF">COCNU_06G017180</name>
</gene>
<keyword evidence="2" id="KW-0539">Nucleus</keyword>
<feature type="compositionally biased region" description="Basic and acidic residues" evidence="3">
    <location>
        <begin position="584"/>
        <end position="597"/>
    </location>
</feature>
<dbReference type="EMBL" id="CM017877">
    <property type="protein sequence ID" value="KAG1347889.1"/>
    <property type="molecule type" value="Genomic_DNA"/>
</dbReference>
<feature type="region of interest" description="Disordered" evidence="3">
    <location>
        <begin position="381"/>
        <end position="623"/>
    </location>
</feature>
<dbReference type="GO" id="GO:0005634">
    <property type="term" value="C:nucleus"/>
    <property type="evidence" value="ECO:0007669"/>
    <property type="project" value="UniProtKB-SubCell"/>
</dbReference>
<feature type="compositionally biased region" description="Acidic residues" evidence="3">
    <location>
        <begin position="453"/>
        <end position="465"/>
    </location>
</feature>
<proteinExistence type="predicted"/>
<reference evidence="4" key="1">
    <citation type="journal article" date="2017" name="Gigascience">
        <title>The genome draft of coconut (Cocos nucifera).</title>
        <authorList>
            <person name="Xiao Y."/>
            <person name="Xu P."/>
            <person name="Fan H."/>
            <person name="Baudouin L."/>
            <person name="Xia W."/>
            <person name="Bocs S."/>
            <person name="Xu J."/>
            <person name="Li Q."/>
            <person name="Guo A."/>
            <person name="Zhou L."/>
            <person name="Li J."/>
            <person name="Wu Y."/>
            <person name="Ma Z."/>
            <person name="Armero A."/>
            <person name="Issali A.E."/>
            <person name="Liu N."/>
            <person name="Peng M."/>
            <person name="Yang Y."/>
        </authorList>
    </citation>
    <scope>NUCLEOTIDE SEQUENCE</scope>
    <source>
        <tissue evidence="4">Spear leaf of Hainan Tall coconut</tissue>
    </source>
</reference>
<feature type="region of interest" description="Disordered" evidence="3">
    <location>
        <begin position="655"/>
        <end position="691"/>
    </location>
</feature>
<evidence type="ECO:0000256" key="2">
    <source>
        <dbReference type="ARBA" id="ARBA00023242"/>
    </source>
</evidence>
<comment type="caution">
    <text evidence="4">The sequence shown here is derived from an EMBL/GenBank/DDBJ whole genome shotgun (WGS) entry which is preliminary data.</text>
</comment>
<feature type="region of interest" description="Disordered" evidence="3">
    <location>
        <begin position="759"/>
        <end position="850"/>
    </location>
</feature>
<protein>
    <submittedName>
        <fullName evidence="4">Homeobox protein HOX1A</fullName>
    </submittedName>
</protein>
<feature type="compositionally biased region" description="Polar residues" evidence="3">
    <location>
        <begin position="767"/>
        <end position="776"/>
    </location>
</feature>
<keyword evidence="4" id="KW-0238">DNA-binding</keyword>
<feature type="compositionally biased region" description="Acidic residues" evidence="3">
    <location>
        <begin position="479"/>
        <end position="491"/>
    </location>
</feature>
<feature type="compositionally biased region" description="Acidic residues" evidence="3">
    <location>
        <begin position="389"/>
        <end position="423"/>
    </location>
</feature>
<feature type="compositionally biased region" description="Basic and acidic residues" evidence="3">
    <location>
        <begin position="777"/>
        <end position="786"/>
    </location>
</feature>
<dbReference type="Proteomes" id="UP000797356">
    <property type="component" value="Chromosome 6"/>
</dbReference>
<evidence type="ECO:0000256" key="1">
    <source>
        <dbReference type="ARBA" id="ARBA00004123"/>
    </source>
</evidence>
<dbReference type="GO" id="GO:0003682">
    <property type="term" value="F:chromatin binding"/>
    <property type="evidence" value="ECO:0007669"/>
    <property type="project" value="TreeGrafter"/>
</dbReference>
<feature type="compositionally biased region" description="Basic and acidic residues" evidence="3">
    <location>
        <begin position="136"/>
        <end position="152"/>
    </location>
</feature>
<evidence type="ECO:0000313" key="4">
    <source>
        <dbReference type="EMBL" id="KAG1347889.1"/>
    </source>
</evidence>
<evidence type="ECO:0000256" key="3">
    <source>
        <dbReference type="SAM" id="MobiDB-lite"/>
    </source>
</evidence>
<evidence type="ECO:0000313" key="5">
    <source>
        <dbReference type="Proteomes" id="UP000797356"/>
    </source>
</evidence>
<dbReference type="GO" id="GO:0003677">
    <property type="term" value="F:DNA binding"/>
    <property type="evidence" value="ECO:0007669"/>
    <property type="project" value="UniProtKB-KW"/>
</dbReference>
<feature type="compositionally biased region" description="Polar residues" evidence="3">
    <location>
        <begin position="677"/>
        <end position="687"/>
    </location>
</feature>
<dbReference type="PANTHER" id="PTHR12628">
    <property type="entry name" value="POLYCOMB-LIKE TRANSCRIPTION FACTOR"/>
    <property type="match status" value="1"/>
</dbReference>